<sequence>MLLMQGKERCHQPSSQPSPFVTVTATMATTDGNYLVLLTETWIHFHHKGAQQHRCSMKYECDVHLFLMIRLVCAGDARLAWEGDLELHRCNIQKVAAEPVEFNQEIRRDHCLEPAPLVRGGRQGRWWEGHGGGGFSTDVHDVV</sequence>
<evidence type="ECO:0000313" key="1">
    <source>
        <dbReference type="EMBL" id="ACF82038.1"/>
    </source>
</evidence>
<protein>
    <submittedName>
        <fullName evidence="1">Uncharacterized protein</fullName>
    </submittedName>
</protein>
<dbReference type="EMBL" id="BT037033">
    <property type="protein sequence ID" value="ACF82038.1"/>
    <property type="molecule type" value="mRNA"/>
</dbReference>
<name>B4FIU5_MAIZE</name>
<proteinExistence type="evidence at transcript level"/>
<dbReference type="AlphaFoldDB" id="B4FIU5"/>
<reference evidence="1" key="1">
    <citation type="journal article" date="2009" name="PLoS Genet.">
        <title>Sequencing, mapping, and analysis of 27,455 maize full-length cDNAs.</title>
        <authorList>
            <person name="Soderlund C."/>
            <person name="Descour A."/>
            <person name="Kudrna D."/>
            <person name="Bomhoff M."/>
            <person name="Boyd L."/>
            <person name="Currie J."/>
            <person name="Angelova A."/>
            <person name="Collura K."/>
            <person name="Wissotski M."/>
            <person name="Ashley E."/>
            <person name="Morrow D."/>
            <person name="Fernandes J."/>
            <person name="Walbot V."/>
            <person name="Yu Y."/>
        </authorList>
    </citation>
    <scope>NUCLEOTIDE SEQUENCE</scope>
    <source>
        <strain evidence="1">B73</strain>
    </source>
</reference>
<accession>B4FIU5</accession>
<organism evidence="1">
    <name type="scientific">Zea mays</name>
    <name type="common">Maize</name>
    <dbReference type="NCBI Taxonomy" id="4577"/>
    <lineage>
        <taxon>Eukaryota</taxon>
        <taxon>Viridiplantae</taxon>
        <taxon>Streptophyta</taxon>
        <taxon>Embryophyta</taxon>
        <taxon>Tracheophyta</taxon>
        <taxon>Spermatophyta</taxon>
        <taxon>Magnoliopsida</taxon>
        <taxon>Liliopsida</taxon>
        <taxon>Poales</taxon>
        <taxon>Poaceae</taxon>
        <taxon>PACMAD clade</taxon>
        <taxon>Panicoideae</taxon>
        <taxon>Andropogonodae</taxon>
        <taxon>Andropogoneae</taxon>
        <taxon>Tripsacinae</taxon>
        <taxon>Zea</taxon>
    </lineage>
</organism>